<feature type="compositionally biased region" description="Basic and acidic residues" evidence="2">
    <location>
        <begin position="570"/>
        <end position="579"/>
    </location>
</feature>
<dbReference type="Pfam" id="PF00621">
    <property type="entry name" value="RhoGEF"/>
    <property type="match status" value="1"/>
</dbReference>
<feature type="domain" description="DH" evidence="3">
    <location>
        <begin position="153"/>
        <end position="311"/>
    </location>
</feature>
<dbReference type="Proteomes" id="UP000324022">
    <property type="component" value="Unassembled WGS sequence"/>
</dbReference>
<feature type="compositionally biased region" description="Low complexity" evidence="2">
    <location>
        <begin position="559"/>
        <end position="569"/>
    </location>
</feature>
<dbReference type="PANTHER" id="PTHR12673:SF270">
    <property type="entry name" value="FYVE-TYPE DOMAIN-CONTAINING PROTEIN"/>
    <property type="match status" value="1"/>
</dbReference>
<evidence type="ECO:0000256" key="2">
    <source>
        <dbReference type="SAM" id="MobiDB-lite"/>
    </source>
</evidence>
<proteinExistence type="predicted"/>
<protein>
    <recommendedName>
        <fullName evidence="3">DH domain-containing protein</fullName>
    </recommendedName>
</protein>
<dbReference type="PANTHER" id="PTHR12673">
    <property type="entry name" value="FACIOGENITAL DYSPLASIA PROTEIN"/>
    <property type="match status" value="1"/>
</dbReference>
<evidence type="ECO:0000259" key="3">
    <source>
        <dbReference type="PROSITE" id="PS50010"/>
    </source>
</evidence>
<dbReference type="AlphaFoldDB" id="A0A5C3EF32"/>
<keyword evidence="5" id="KW-1185">Reference proteome</keyword>
<feature type="compositionally biased region" description="Polar residues" evidence="2">
    <location>
        <begin position="749"/>
        <end position="760"/>
    </location>
</feature>
<dbReference type="GO" id="GO:0005737">
    <property type="term" value="C:cytoplasm"/>
    <property type="evidence" value="ECO:0007669"/>
    <property type="project" value="TreeGrafter"/>
</dbReference>
<feature type="compositionally biased region" description="Low complexity" evidence="2">
    <location>
        <begin position="632"/>
        <end position="647"/>
    </location>
</feature>
<organism evidence="4 5">
    <name type="scientific">Ustilago trichophora</name>
    <dbReference type="NCBI Taxonomy" id="86804"/>
    <lineage>
        <taxon>Eukaryota</taxon>
        <taxon>Fungi</taxon>
        <taxon>Dikarya</taxon>
        <taxon>Basidiomycota</taxon>
        <taxon>Ustilaginomycotina</taxon>
        <taxon>Ustilaginomycetes</taxon>
        <taxon>Ustilaginales</taxon>
        <taxon>Ustilaginaceae</taxon>
        <taxon>Ustilago</taxon>
    </lineage>
</organism>
<feature type="coiled-coil region" evidence="1">
    <location>
        <begin position="823"/>
        <end position="866"/>
    </location>
</feature>
<dbReference type="SUPFAM" id="SSF48065">
    <property type="entry name" value="DBL homology domain (DH-domain)"/>
    <property type="match status" value="1"/>
</dbReference>
<feature type="compositionally biased region" description="Polar residues" evidence="2">
    <location>
        <begin position="593"/>
        <end position="611"/>
    </location>
</feature>
<feature type="region of interest" description="Disordered" evidence="2">
    <location>
        <begin position="128"/>
        <end position="153"/>
    </location>
</feature>
<gene>
    <name evidence="4" type="ORF">UTRI_05606</name>
</gene>
<feature type="region of interest" description="Disordered" evidence="2">
    <location>
        <begin position="559"/>
        <end position="685"/>
    </location>
</feature>
<feature type="region of interest" description="Disordered" evidence="2">
    <location>
        <begin position="749"/>
        <end position="782"/>
    </location>
</feature>
<dbReference type="OrthoDB" id="660555at2759"/>
<dbReference type="InterPro" id="IPR051092">
    <property type="entry name" value="FYVE_RhoGEF_PH"/>
</dbReference>
<evidence type="ECO:0000256" key="1">
    <source>
        <dbReference type="SAM" id="Coils"/>
    </source>
</evidence>
<dbReference type="EMBL" id="OOIN01000026">
    <property type="protein sequence ID" value="SPO29032.1"/>
    <property type="molecule type" value="Genomic_DNA"/>
</dbReference>
<feature type="region of interest" description="Disordered" evidence="2">
    <location>
        <begin position="27"/>
        <end position="57"/>
    </location>
</feature>
<accession>A0A5C3EF32</accession>
<feature type="compositionally biased region" description="Basic residues" evidence="2">
    <location>
        <begin position="36"/>
        <end position="45"/>
    </location>
</feature>
<evidence type="ECO:0000313" key="5">
    <source>
        <dbReference type="Proteomes" id="UP000324022"/>
    </source>
</evidence>
<dbReference type="GO" id="GO:0005085">
    <property type="term" value="F:guanyl-nucleotide exchange factor activity"/>
    <property type="evidence" value="ECO:0007669"/>
    <property type="project" value="InterPro"/>
</dbReference>
<dbReference type="InterPro" id="IPR035899">
    <property type="entry name" value="DBL_dom_sf"/>
</dbReference>
<evidence type="ECO:0000313" key="4">
    <source>
        <dbReference type="EMBL" id="SPO29032.1"/>
    </source>
</evidence>
<dbReference type="InterPro" id="IPR000219">
    <property type="entry name" value="DH_dom"/>
</dbReference>
<keyword evidence="1" id="KW-0175">Coiled coil</keyword>
<name>A0A5C3EF32_9BASI</name>
<sequence length="887" mass="98009">MPPRNYQDRHSPVSVPVIASSPALHATQHLQPHPPPFHRIRHHHPERPDGLPSTDPLPSTLSAFSEADFASSGVSDSLTRAFYFDVVLEHPSSRSSSSVSLSKSTATSAFTAWLGDVVHDNDIDSITAVSSSSAPSPLPSSGPKPSKTDPSRLFGRVQELIDTERSYVKRIDVLHQKYAIPSVHVQSIATPPSFHSTKLKDSLATSVRLQEQTAPFSTTSSASHHTAKHIENTLAKHRAFCEFADRAKYSVTGIGNTGLRDLLMEPIQRIPRYKLLIDAILAHVEPRDPLRSRLEQAITLISRIASSSFSGLKPIHCTLFLFDDRIAIVKRAHASTSGRKVVGLDDIGRLTSQMKTFTEKSTHAPLLAPSKRPELAFRGSIATISTHASRVQMGSTSLDADVSANSKNAFLESVWRAKALYKASRSRCQTRCKSCLPPAVEQTPMMLAWRPSANSTFKTLANEVDEMEEEFVAQVRTKAAQDGEVLGDPHLLSSADLGDHIVQLSEEVDKRFGSAIRITPSVSLAHHPVLASDNVPRQPRVLKTLAVPFFWNNSNASKSTFSSNAASISSRRDEDENRLLRRTRAATPDPVSLLSTSRRFTSASPRKNGTGTLVRGRTAGGHVRARTESAAPSTPSWSPTKTTTQPSYQQRQRAESVELCRTPSSAGRRPTGPREQTAPPRRQARIRVPSRHRHLGFPAAPRLHLISVENQYPPTTAKRPGRRCCYASSTRPVSSIGVYGMPTQITWERQEQRQPASNGSRVAPVTPARTSSTASKSLEARRRNEAMEHGLRLVKEEMNLLRCDVEIFSCPSIRAVFPRNEAEASLIKEKAKLEIQVSALKRKKELKRTKEDQHQLMVENKRLKRDLSIEQTQTEVYREALAKHGLL</sequence>
<dbReference type="PROSITE" id="PS50010">
    <property type="entry name" value="DH_2"/>
    <property type="match status" value="1"/>
</dbReference>
<dbReference type="Gene3D" id="1.20.900.10">
    <property type="entry name" value="Dbl homology (DH) domain"/>
    <property type="match status" value="1"/>
</dbReference>
<dbReference type="SMART" id="SM00325">
    <property type="entry name" value="RhoGEF"/>
    <property type="match status" value="1"/>
</dbReference>
<reference evidence="4 5" key="1">
    <citation type="submission" date="2018-03" db="EMBL/GenBank/DDBJ databases">
        <authorList>
            <person name="Guldener U."/>
        </authorList>
    </citation>
    <scope>NUCLEOTIDE SEQUENCE [LARGE SCALE GENOMIC DNA]</scope>
    <source>
        <strain evidence="4 5">NBRC100155</strain>
    </source>
</reference>